<dbReference type="Pfam" id="PF03772">
    <property type="entry name" value="Competence"/>
    <property type="match status" value="1"/>
</dbReference>
<dbReference type="InterPro" id="IPR001279">
    <property type="entry name" value="Metallo-B-lactamas"/>
</dbReference>
<dbReference type="NCBIfam" id="TIGR00360">
    <property type="entry name" value="ComEC_N-term"/>
    <property type="match status" value="1"/>
</dbReference>
<organism evidence="9 10">
    <name type="scientific">Enterococcus gallinarum</name>
    <dbReference type="NCBI Taxonomy" id="1353"/>
    <lineage>
        <taxon>Bacteria</taxon>
        <taxon>Bacillati</taxon>
        <taxon>Bacillota</taxon>
        <taxon>Bacilli</taxon>
        <taxon>Lactobacillales</taxon>
        <taxon>Enterococcaceae</taxon>
        <taxon>Enterococcus</taxon>
    </lineage>
</organism>
<proteinExistence type="predicted"/>
<dbReference type="SMART" id="SM00849">
    <property type="entry name" value="Lactamase_B"/>
    <property type="match status" value="1"/>
</dbReference>
<dbReference type="OrthoDB" id="9761531at2"/>
<protein>
    <submittedName>
        <fullName evidence="9">DNA internalization-related competence protein ComEC/Rec2</fullName>
    </submittedName>
</protein>
<feature type="transmembrane region" description="Helical" evidence="6">
    <location>
        <begin position="49"/>
        <end position="68"/>
    </location>
</feature>
<dbReference type="Proteomes" id="UP000254807">
    <property type="component" value="Unassembled WGS sequence"/>
</dbReference>
<dbReference type="Proteomes" id="UP001183682">
    <property type="component" value="Unassembled WGS sequence"/>
</dbReference>
<dbReference type="RefSeq" id="WP_060815118.1">
    <property type="nucleotide sequence ID" value="NZ_JARPZN010000021.1"/>
</dbReference>
<comment type="subcellular location">
    <subcellularLocation>
        <location evidence="1">Cell membrane</location>
        <topology evidence="1">Multi-pass membrane protein</topology>
    </subcellularLocation>
</comment>
<reference evidence="9 10" key="1">
    <citation type="submission" date="2018-06" db="EMBL/GenBank/DDBJ databases">
        <authorList>
            <consortium name="Pathogen Informatics"/>
            <person name="Doyle S."/>
        </authorList>
    </citation>
    <scope>NUCLEOTIDE SEQUENCE [LARGE SCALE GENOMIC DNA]</scope>
    <source>
        <strain evidence="9 10">NCTC12360</strain>
    </source>
</reference>
<feature type="transmembrane region" description="Helical" evidence="6">
    <location>
        <begin position="269"/>
        <end position="300"/>
    </location>
</feature>
<evidence type="ECO:0000313" key="10">
    <source>
        <dbReference type="Proteomes" id="UP000254807"/>
    </source>
</evidence>
<feature type="transmembrane region" description="Helical" evidence="6">
    <location>
        <begin position="460"/>
        <end position="478"/>
    </location>
</feature>
<feature type="transmembrane region" description="Helical" evidence="6">
    <location>
        <begin position="12"/>
        <end position="37"/>
    </location>
</feature>
<dbReference type="NCBIfam" id="TIGR00361">
    <property type="entry name" value="ComEC_Rec2"/>
    <property type="match status" value="1"/>
</dbReference>
<keyword evidence="10" id="KW-1185">Reference proteome</keyword>
<accession>A0A376GV53</accession>
<dbReference type="PANTHER" id="PTHR30619:SF7">
    <property type="entry name" value="BETA-LACTAMASE DOMAIN PROTEIN"/>
    <property type="match status" value="1"/>
</dbReference>
<keyword evidence="5 6" id="KW-0472">Membrane</keyword>
<dbReference type="SUPFAM" id="SSF56281">
    <property type="entry name" value="Metallo-hydrolase/oxidoreductase"/>
    <property type="match status" value="1"/>
</dbReference>
<dbReference type="PANTHER" id="PTHR30619">
    <property type="entry name" value="DNA INTERNALIZATION/COMPETENCE PROTEIN COMEC/REC2"/>
    <property type="match status" value="1"/>
</dbReference>
<evidence type="ECO:0000313" key="8">
    <source>
        <dbReference type="EMBL" id="MDT2691812.1"/>
    </source>
</evidence>
<dbReference type="InterPro" id="IPR004477">
    <property type="entry name" value="ComEC_N"/>
</dbReference>
<feature type="transmembrane region" description="Helical" evidence="6">
    <location>
        <begin position="312"/>
        <end position="340"/>
    </location>
</feature>
<evidence type="ECO:0000256" key="2">
    <source>
        <dbReference type="ARBA" id="ARBA00022475"/>
    </source>
</evidence>
<feature type="transmembrane region" description="Helical" evidence="6">
    <location>
        <begin position="230"/>
        <end position="249"/>
    </location>
</feature>
<evidence type="ECO:0000313" key="9">
    <source>
        <dbReference type="EMBL" id="STD82441.1"/>
    </source>
</evidence>
<evidence type="ECO:0000259" key="7">
    <source>
        <dbReference type="SMART" id="SM00849"/>
    </source>
</evidence>
<keyword evidence="3 6" id="KW-0812">Transmembrane</keyword>
<dbReference type="EMBL" id="UFYW01000001">
    <property type="protein sequence ID" value="STD82441.1"/>
    <property type="molecule type" value="Genomic_DNA"/>
</dbReference>
<evidence type="ECO:0000256" key="5">
    <source>
        <dbReference type="ARBA" id="ARBA00023136"/>
    </source>
</evidence>
<gene>
    <name evidence="9" type="ORF">NCTC12360_00870</name>
    <name evidence="8" type="ORF">P7E30_16685</name>
</gene>
<dbReference type="InterPro" id="IPR052159">
    <property type="entry name" value="Competence_DNA_uptake"/>
</dbReference>
<evidence type="ECO:0000256" key="6">
    <source>
        <dbReference type="SAM" id="Phobius"/>
    </source>
</evidence>
<dbReference type="InterPro" id="IPR036866">
    <property type="entry name" value="RibonucZ/Hydroxyglut_hydro"/>
</dbReference>
<dbReference type="GO" id="GO:0005886">
    <property type="term" value="C:plasma membrane"/>
    <property type="evidence" value="ECO:0007669"/>
    <property type="project" value="UniProtKB-SubCell"/>
</dbReference>
<name>A0A376GV53_ENTGA</name>
<dbReference type="InterPro" id="IPR004797">
    <property type="entry name" value="Competence_ComEC/Rec2"/>
</dbReference>
<dbReference type="Pfam" id="PF00753">
    <property type="entry name" value="Lactamase_B"/>
    <property type="match status" value="1"/>
</dbReference>
<reference evidence="8" key="2">
    <citation type="submission" date="2023-03" db="EMBL/GenBank/DDBJ databases">
        <authorList>
            <person name="Shen W."/>
            <person name="Cai J."/>
        </authorList>
    </citation>
    <scope>NUCLEOTIDE SEQUENCE</scope>
    <source>
        <strain evidence="8">K69-2</strain>
    </source>
</reference>
<evidence type="ECO:0000256" key="3">
    <source>
        <dbReference type="ARBA" id="ARBA00022692"/>
    </source>
</evidence>
<dbReference type="GO" id="GO:0030420">
    <property type="term" value="P:establishment of competence for transformation"/>
    <property type="evidence" value="ECO:0007669"/>
    <property type="project" value="InterPro"/>
</dbReference>
<feature type="transmembrane region" description="Helical" evidence="6">
    <location>
        <begin position="390"/>
        <end position="408"/>
    </location>
</feature>
<dbReference type="EMBL" id="JARPZN010000021">
    <property type="protein sequence ID" value="MDT2691812.1"/>
    <property type="molecule type" value="Genomic_DNA"/>
</dbReference>
<feature type="transmembrane region" description="Helical" evidence="6">
    <location>
        <begin position="360"/>
        <end position="383"/>
    </location>
</feature>
<evidence type="ECO:0000256" key="4">
    <source>
        <dbReference type="ARBA" id="ARBA00022989"/>
    </source>
</evidence>
<dbReference type="Gene3D" id="3.60.15.10">
    <property type="entry name" value="Ribonuclease Z/Hydroxyacylglutathione hydrolase-like"/>
    <property type="match status" value="1"/>
</dbReference>
<evidence type="ECO:0000256" key="1">
    <source>
        <dbReference type="ARBA" id="ARBA00004651"/>
    </source>
</evidence>
<sequence>MGLHIQTCRDHFLFVGVIIGCWVTGFYLKSVLLFIIASYLLLGLLIKKQVALLALCCLGSVLIGGRMVSFQNRQLEEGSLTAEVLIYSDTIKVNGDLVTFEGKLPEGKVMGRYQVSSLSEKDQWLSRQNWQKSLRVHGNFKIAEPIRNKHAFDYSFYLASRNFLGTLTITEILASKQTAGISSIYRWRAAAVTHVKQFFPEKLASYINALLFGYKDHEFQEIRQLFSSSGLLHFFTVSGLHVSFFFYWLERGLRRGKLTREEMLLPLLPIILIAAILFGGSISVIRAVLAYGMTVLLRLFSCHLSACDRYGIVLFLTLMIDPKVFLQTSGQLCFLMTFLLLMQRNVQVSSVIRSQFLPLLAAPLLMHLFYEFPLLVGIFTLLLLPLFQRFILPSCFALFAVSLLIPKIPYLDSWSETLLHGIEEIVFFLGRFALTTGRIPIELAIFCSLLGLFLYQRHQFFFCFLVSLFLPLLLQRLFVPAAVTFVDVGQGDSIVLQTAFNREVYVIDTGGSLSFPKEAWQQRAYQENAHASLIPFLKGEGVRQIDGLFLTHGDTDHLGDALALMTAIPVKKIYLVPGSEHHPQIAALIKQLPQGTVHWTKVGETIGRDLAITVLAPESGQGENEDSLVLKAEIEKWRFLFTGDLDQKGEEKLIQQYPHLQAEVVKLGHHGSRTSTSARFIESLSPKIGIISCGKDNRYGHPHSEVLEVMEGRSILRTDQQGMIRFSWSNWHRVQQLETWLDYRLE</sequence>
<keyword evidence="4 6" id="KW-1133">Transmembrane helix</keyword>
<feature type="transmembrane region" description="Helical" evidence="6">
    <location>
        <begin position="428"/>
        <end position="453"/>
    </location>
</feature>
<feature type="domain" description="Metallo-beta-lactamase" evidence="7">
    <location>
        <begin position="490"/>
        <end position="695"/>
    </location>
</feature>
<dbReference type="CDD" id="cd07731">
    <property type="entry name" value="ComA-like_MBL-fold"/>
    <property type="match status" value="1"/>
</dbReference>
<keyword evidence="2" id="KW-1003">Cell membrane</keyword>
<dbReference type="AlphaFoldDB" id="A0A376GV53"/>
<dbReference type="InterPro" id="IPR035681">
    <property type="entry name" value="ComA-like_MBL"/>
</dbReference>